<keyword evidence="2" id="KW-0812">Transmembrane</keyword>
<feature type="chain" id="PRO_5041451044" evidence="3">
    <location>
        <begin position="23"/>
        <end position="246"/>
    </location>
</feature>
<sequence>MALRGVTAVTLSLCSINLHVTASTISTFSDDECQKSLQSLPGSNGYPDGLCTNFRQQASAQYGSFMVVQLDYGCAVTLYGANTDSDPCSAVVLDIASLGTCYNTSWQYYSIDGCTMPSLVPTTSAVNPLPTSDTGRSSNSTNLGAIVGGVVGGVAFVAAIIAGAVFSLWLRPRRKGKHVAEAAAAAEAAFTVPPAGDKPPVEEVPGHHHQPQELSGNYVVEAPSPYYDQHELVGSDPAELPGQHYP</sequence>
<proteinExistence type="predicted"/>
<evidence type="ECO:0000256" key="1">
    <source>
        <dbReference type="SAM" id="MobiDB-lite"/>
    </source>
</evidence>
<keyword evidence="2" id="KW-0472">Membrane</keyword>
<evidence type="ECO:0000256" key="3">
    <source>
        <dbReference type="SAM" id="SignalP"/>
    </source>
</evidence>
<comment type="caution">
    <text evidence="4">The sequence shown here is derived from an EMBL/GenBank/DDBJ whole genome shotgun (WGS) entry which is preliminary data.</text>
</comment>
<name>A0AA38R7R4_9PEZI</name>
<protein>
    <submittedName>
        <fullName evidence="4">Uncharacterized protein</fullName>
    </submittedName>
</protein>
<keyword evidence="2" id="KW-1133">Transmembrane helix</keyword>
<dbReference type="EMBL" id="JANBVO010000061">
    <property type="protein sequence ID" value="KAJ9132069.1"/>
    <property type="molecule type" value="Genomic_DNA"/>
</dbReference>
<accession>A0AA38R7R4</accession>
<dbReference type="AlphaFoldDB" id="A0AA38R7R4"/>
<evidence type="ECO:0000256" key="2">
    <source>
        <dbReference type="SAM" id="Phobius"/>
    </source>
</evidence>
<gene>
    <name evidence="4" type="ORF">NKR23_g11428</name>
</gene>
<feature type="transmembrane region" description="Helical" evidence="2">
    <location>
        <begin position="143"/>
        <end position="170"/>
    </location>
</feature>
<organism evidence="4 5">
    <name type="scientific">Pleurostoma richardsiae</name>
    <dbReference type="NCBI Taxonomy" id="41990"/>
    <lineage>
        <taxon>Eukaryota</taxon>
        <taxon>Fungi</taxon>
        <taxon>Dikarya</taxon>
        <taxon>Ascomycota</taxon>
        <taxon>Pezizomycotina</taxon>
        <taxon>Sordariomycetes</taxon>
        <taxon>Sordariomycetidae</taxon>
        <taxon>Calosphaeriales</taxon>
        <taxon>Pleurostomataceae</taxon>
        <taxon>Pleurostoma</taxon>
    </lineage>
</organism>
<reference evidence="4" key="1">
    <citation type="submission" date="2022-07" db="EMBL/GenBank/DDBJ databases">
        <title>Fungi with potential for degradation of polypropylene.</title>
        <authorList>
            <person name="Gostincar C."/>
        </authorList>
    </citation>
    <scope>NUCLEOTIDE SEQUENCE</scope>
    <source>
        <strain evidence="4">EXF-13308</strain>
    </source>
</reference>
<dbReference type="Proteomes" id="UP001174694">
    <property type="component" value="Unassembled WGS sequence"/>
</dbReference>
<keyword evidence="5" id="KW-1185">Reference proteome</keyword>
<evidence type="ECO:0000313" key="5">
    <source>
        <dbReference type="Proteomes" id="UP001174694"/>
    </source>
</evidence>
<feature type="signal peptide" evidence="3">
    <location>
        <begin position="1"/>
        <end position="22"/>
    </location>
</feature>
<feature type="region of interest" description="Disordered" evidence="1">
    <location>
        <begin position="192"/>
        <end position="220"/>
    </location>
</feature>
<evidence type="ECO:0000313" key="4">
    <source>
        <dbReference type="EMBL" id="KAJ9132069.1"/>
    </source>
</evidence>
<keyword evidence="3" id="KW-0732">Signal</keyword>